<dbReference type="AlphaFoldDB" id="A0A2T4CB74"/>
<organism evidence="2 3">
    <name type="scientific">Trichoderma longibrachiatum ATCC 18648</name>
    <dbReference type="NCBI Taxonomy" id="983965"/>
    <lineage>
        <taxon>Eukaryota</taxon>
        <taxon>Fungi</taxon>
        <taxon>Dikarya</taxon>
        <taxon>Ascomycota</taxon>
        <taxon>Pezizomycotina</taxon>
        <taxon>Sordariomycetes</taxon>
        <taxon>Hypocreomycetidae</taxon>
        <taxon>Hypocreales</taxon>
        <taxon>Hypocreaceae</taxon>
        <taxon>Trichoderma</taxon>
    </lineage>
</organism>
<name>A0A2T4CB74_TRILO</name>
<accession>A0A2T4CB74</accession>
<dbReference type="Pfam" id="PF14832">
    <property type="entry name" value="Tautomerase_3"/>
    <property type="match status" value="1"/>
</dbReference>
<feature type="domain" description="Tautomerase cis-CaaD-like" evidence="1">
    <location>
        <begin position="1"/>
        <end position="143"/>
    </location>
</feature>
<evidence type="ECO:0000313" key="2">
    <source>
        <dbReference type="EMBL" id="PTB78821.1"/>
    </source>
</evidence>
<keyword evidence="3" id="KW-1185">Reference proteome</keyword>
<sequence length="148" mass="16868">MPLWLIYHPPTAYTDPSTKDALVKALTSIYTAFGLPAFYVVVHFIQVPLESTYIGGVTRSASDPPFIRLRADHIAHNFPPDDDKAIRDAGDTFSDVLAPRMRELGYDWEFHIAETDRRLWKVNGLTPPERETEGERLWIGANRPVPYE</sequence>
<dbReference type="EMBL" id="KZ679129">
    <property type="protein sequence ID" value="PTB78821.1"/>
    <property type="molecule type" value="Genomic_DNA"/>
</dbReference>
<dbReference type="InterPro" id="IPR014347">
    <property type="entry name" value="Tautomerase/MIF_sf"/>
</dbReference>
<evidence type="ECO:0000313" key="3">
    <source>
        <dbReference type="Proteomes" id="UP000240760"/>
    </source>
</evidence>
<dbReference type="Gene3D" id="3.30.429.10">
    <property type="entry name" value="Macrophage Migration Inhibitory Factor"/>
    <property type="match status" value="1"/>
</dbReference>
<dbReference type="InterPro" id="IPR028116">
    <property type="entry name" value="Cis-CaaD-like"/>
</dbReference>
<protein>
    <recommendedName>
        <fullName evidence="1">Tautomerase cis-CaaD-like domain-containing protein</fullName>
    </recommendedName>
</protein>
<dbReference type="OrthoDB" id="2129288at2759"/>
<gene>
    <name evidence="2" type="ORF">M440DRAFT_1461835</name>
</gene>
<proteinExistence type="predicted"/>
<dbReference type="Proteomes" id="UP000240760">
    <property type="component" value="Unassembled WGS sequence"/>
</dbReference>
<reference evidence="2 3" key="1">
    <citation type="submission" date="2016-07" db="EMBL/GenBank/DDBJ databases">
        <title>Multiple horizontal gene transfer events from other fungi enriched the ability of initially mycotrophic Trichoderma (Ascomycota) to feed on dead plant biomass.</title>
        <authorList>
            <consortium name="DOE Joint Genome Institute"/>
            <person name="Aerts A."/>
            <person name="Atanasova L."/>
            <person name="Chenthamara K."/>
            <person name="Zhang J."/>
            <person name="Grujic M."/>
            <person name="Henrissat B."/>
            <person name="Kuo A."/>
            <person name="Salamov A."/>
            <person name="Lipzen A."/>
            <person name="Labutti K."/>
            <person name="Barry K."/>
            <person name="Miao Y."/>
            <person name="Rahimi M.J."/>
            <person name="Shen Q."/>
            <person name="Grigoriev I.V."/>
            <person name="Kubicek C.P."/>
            <person name="Druzhinina I.S."/>
        </authorList>
    </citation>
    <scope>NUCLEOTIDE SEQUENCE [LARGE SCALE GENOMIC DNA]</scope>
    <source>
        <strain evidence="2 3">ATCC 18648</strain>
    </source>
</reference>
<evidence type="ECO:0000259" key="1">
    <source>
        <dbReference type="Pfam" id="PF14832"/>
    </source>
</evidence>